<name>A0A2T3B3M1_AMORE</name>
<protein>
    <recommendedName>
        <fullName evidence="7">Phosphatidic acid phosphatase type 2/haloperoxidase domain-containing protein</fullName>
    </recommendedName>
</protein>
<dbReference type="PANTHER" id="PTHR10165:SF154">
    <property type="entry name" value="PAP2 DOMAIN PROTEIN (AFU_ORTHOLOGUE AFUA_1G09730)"/>
    <property type="match status" value="1"/>
</dbReference>
<dbReference type="GeneID" id="36568728"/>
<dbReference type="OrthoDB" id="8907274at2759"/>
<dbReference type="GO" id="GO:0006644">
    <property type="term" value="P:phospholipid metabolic process"/>
    <property type="evidence" value="ECO:0007669"/>
    <property type="project" value="InterPro"/>
</dbReference>
<dbReference type="Gene3D" id="1.20.144.10">
    <property type="entry name" value="Phosphatidic acid phosphatase type 2/haloperoxidase"/>
    <property type="match status" value="1"/>
</dbReference>
<dbReference type="GO" id="GO:0046839">
    <property type="term" value="P:phospholipid dephosphorylation"/>
    <property type="evidence" value="ECO:0007669"/>
    <property type="project" value="TreeGrafter"/>
</dbReference>
<keyword evidence="4 6" id="KW-1133">Transmembrane helix</keyword>
<proteinExistence type="inferred from homology"/>
<evidence type="ECO:0000256" key="1">
    <source>
        <dbReference type="ARBA" id="ARBA00004141"/>
    </source>
</evidence>
<gene>
    <name evidence="8" type="ORF">M430DRAFT_100606</name>
</gene>
<evidence type="ECO:0000313" key="8">
    <source>
        <dbReference type="EMBL" id="PSS20236.1"/>
    </source>
</evidence>
<keyword evidence="3 6" id="KW-0812">Transmembrane</keyword>
<dbReference type="STRING" id="857342.A0A2T3B3M1"/>
<keyword evidence="5 6" id="KW-0472">Membrane</keyword>
<feature type="transmembrane region" description="Helical" evidence="6">
    <location>
        <begin position="15"/>
        <end position="38"/>
    </location>
</feature>
<dbReference type="InterPro" id="IPR000326">
    <property type="entry name" value="PAP2/HPO"/>
</dbReference>
<dbReference type="InParanoid" id="A0A2T3B3M1"/>
<comment type="subcellular location">
    <subcellularLocation>
        <location evidence="1">Membrane</location>
        <topology evidence="1">Multi-pass membrane protein</topology>
    </subcellularLocation>
</comment>
<dbReference type="Proteomes" id="UP000241818">
    <property type="component" value="Unassembled WGS sequence"/>
</dbReference>
<accession>A0A2T3B3M1</accession>
<reference evidence="8 9" key="1">
    <citation type="journal article" date="2018" name="New Phytol.">
        <title>Comparative genomics and transcriptomics depict ericoid mycorrhizal fungi as versatile saprotrophs and plant mutualists.</title>
        <authorList>
            <person name="Martino E."/>
            <person name="Morin E."/>
            <person name="Grelet G.A."/>
            <person name="Kuo A."/>
            <person name="Kohler A."/>
            <person name="Daghino S."/>
            <person name="Barry K.W."/>
            <person name="Cichocki N."/>
            <person name="Clum A."/>
            <person name="Dockter R.B."/>
            <person name="Hainaut M."/>
            <person name="Kuo R.C."/>
            <person name="LaButti K."/>
            <person name="Lindahl B.D."/>
            <person name="Lindquist E.A."/>
            <person name="Lipzen A."/>
            <person name="Khouja H.R."/>
            <person name="Magnuson J."/>
            <person name="Murat C."/>
            <person name="Ohm R.A."/>
            <person name="Singer S.W."/>
            <person name="Spatafora J.W."/>
            <person name="Wang M."/>
            <person name="Veneault-Fourrey C."/>
            <person name="Henrissat B."/>
            <person name="Grigoriev I.V."/>
            <person name="Martin F.M."/>
            <person name="Perotto S."/>
        </authorList>
    </citation>
    <scope>NUCLEOTIDE SEQUENCE [LARGE SCALE GENOMIC DNA]</scope>
    <source>
        <strain evidence="8 9">ATCC 22711</strain>
    </source>
</reference>
<evidence type="ECO:0000256" key="6">
    <source>
        <dbReference type="SAM" id="Phobius"/>
    </source>
</evidence>
<dbReference type="AlphaFoldDB" id="A0A2T3B3M1"/>
<dbReference type="RefSeq" id="XP_024721506.1">
    <property type="nucleotide sequence ID" value="XM_024860647.1"/>
</dbReference>
<feature type="transmembrane region" description="Helical" evidence="6">
    <location>
        <begin position="269"/>
        <end position="289"/>
    </location>
</feature>
<feature type="transmembrane region" description="Helical" evidence="6">
    <location>
        <begin position="109"/>
        <end position="127"/>
    </location>
</feature>
<dbReference type="GO" id="GO:0008195">
    <property type="term" value="F:phosphatidate phosphatase activity"/>
    <property type="evidence" value="ECO:0007669"/>
    <property type="project" value="TreeGrafter"/>
</dbReference>
<dbReference type="EMBL" id="KZ679010">
    <property type="protein sequence ID" value="PSS20236.1"/>
    <property type="molecule type" value="Genomic_DNA"/>
</dbReference>
<feature type="transmembrane region" description="Helical" evidence="6">
    <location>
        <begin position="67"/>
        <end position="89"/>
    </location>
</feature>
<evidence type="ECO:0000256" key="3">
    <source>
        <dbReference type="ARBA" id="ARBA00022692"/>
    </source>
</evidence>
<evidence type="ECO:0000259" key="7">
    <source>
        <dbReference type="SMART" id="SM00014"/>
    </source>
</evidence>
<dbReference type="CDD" id="cd03390">
    <property type="entry name" value="PAP2_containing_1_like"/>
    <property type="match status" value="1"/>
</dbReference>
<organism evidence="8 9">
    <name type="scientific">Amorphotheca resinae ATCC 22711</name>
    <dbReference type="NCBI Taxonomy" id="857342"/>
    <lineage>
        <taxon>Eukaryota</taxon>
        <taxon>Fungi</taxon>
        <taxon>Dikarya</taxon>
        <taxon>Ascomycota</taxon>
        <taxon>Pezizomycotina</taxon>
        <taxon>Leotiomycetes</taxon>
        <taxon>Helotiales</taxon>
        <taxon>Amorphothecaceae</taxon>
        <taxon>Amorphotheca</taxon>
    </lineage>
</organism>
<evidence type="ECO:0000256" key="4">
    <source>
        <dbReference type="ARBA" id="ARBA00022989"/>
    </source>
</evidence>
<keyword evidence="9" id="KW-1185">Reference proteome</keyword>
<dbReference type="SMART" id="SM00014">
    <property type="entry name" value="acidPPc"/>
    <property type="match status" value="1"/>
</dbReference>
<sequence>MKPRARPGRVSAKLIFSYVLDWVVIILTAVVGAVFSIITPNKRPFSLADPDISFPYVVKEKISTSTLVLCGLVAPGVIIFIVSMIFVPGPAVSKSTPKSLIWRRKLWEWHQGWLGLGLSLASAFLITDGMKNLFGRPRPDLLSRCNPDLANASKYAIGEVGNLVTAAICQNTDKSIMNDGFRSFPSGHSSFSSAGLNYLSLFLASKLSLTIPYLPHSPSNPNTPASSPSLLRAHSASPPLYLLIPTIIPFLSSIYIVSTRFSDFRHHAFDILFGYFLGTSCALFAFRYYHLPLSRGAGWAWGPRSAARAFWAGVGVGSYVGDEHATAGADQDGGADYLLRELTTNNEGSANHGFMTSSDVEAAAATASASASARGIMPGY</sequence>
<feature type="domain" description="Phosphatidic acid phosphatase type 2/haloperoxidase" evidence="7">
    <location>
        <begin position="114"/>
        <end position="286"/>
    </location>
</feature>
<evidence type="ECO:0000256" key="2">
    <source>
        <dbReference type="ARBA" id="ARBA00008816"/>
    </source>
</evidence>
<comment type="similarity">
    <text evidence="2">Belongs to the PA-phosphatase related phosphoesterase family.</text>
</comment>
<evidence type="ECO:0000313" key="9">
    <source>
        <dbReference type="Proteomes" id="UP000241818"/>
    </source>
</evidence>
<dbReference type="InterPro" id="IPR036938">
    <property type="entry name" value="PAP2/HPO_sf"/>
</dbReference>
<dbReference type="SUPFAM" id="SSF48317">
    <property type="entry name" value="Acid phosphatase/Vanadium-dependent haloperoxidase"/>
    <property type="match status" value="1"/>
</dbReference>
<dbReference type="GO" id="GO:0016020">
    <property type="term" value="C:membrane"/>
    <property type="evidence" value="ECO:0007669"/>
    <property type="project" value="UniProtKB-SubCell"/>
</dbReference>
<dbReference type="PANTHER" id="PTHR10165">
    <property type="entry name" value="LIPID PHOSPHATE PHOSPHATASE"/>
    <property type="match status" value="1"/>
</dbReference>
<dbReference type="FunFam" id="1.20.144.10:FF:000042">
    <property type="entry name" value="PAP2 domain protein"/>
    <property type="match status" value="1"/>
</dbReference>
<evidence type="ECO:0000256" key="5">
    <source>
        <dbReference type="ARBA" id="ARBA00023136"/>
    </source>
</evidence>
<dbReference type="Pfam" id="PF01569">
    <property type="entry name" value="PAP2"/>
    <property type="match status" value="1"/>
</dbReference>
<feature type="transmembrane region" description="Helical" evidence="6">
    <location>
        <begin position="240"/>
        <end position="257"/>
    </location>
</feature>
<dbReference type="InterPro" id="IPR043216">
    <property type="entry name" value="PAP-like"/>
</dbReference>